<protein>
    <recommendedName>
        <fullName evidence="1">Cell division coordinator CpoB</fullName>
    </recommendedName>
</protein>
<evidence type="ECO:0000313" key="4">
    <source>
        <dbReference type="EMBL" id="CAD6509945.1"/>
    </source>
</evidence>
<feature type="chain" id="PRO_5035346516" description="Cell division coordinator CpoB" evidence="1">
    <location>
        <begin position="27"/>
        <end position="259"/>
    </location>
</feature>
<proteinExistence type="inferred from homology"/>
<comment type="subcellular location">
    <subcellularLocation>
        <location evidence="1">Periplasm</location>
    </subcellularLocation>
</comment>
<dbReference type="Proteomes" id="UP000683585">
    <property type="component" value="Chromosome"/>
</dbReference>
<dbReference type="InterPro" id="IPR019734">
    <property type="entry name" value="TPR_rpt"/>
</dbReference>
<keyword evidence="1" id="KW-0574">Periplasm</keyword>
<dbReference type="KEGG" id="ptf:PROFFT_A_03240"/>
<keyword evidence="2" id="KW-0802">TPR repeat</keyword>
<dbReference type="Pfam" id="PF13174">
    <property type="entry name" value="TPR_6"/>
    <property type="match status" value="3"/>
</dbReference>
<dbReference type="InterPro" id="IPR032519">
    <property type="entry name" value="YbgF_tri"/>
</dbReference>
<dbReference type="HAMAP" id="MF_02066">
    <property type="entry name" value="CpoB"/>
    <property type="match status" value="1"/>
</dbReference>
<dbReference type="AlphaFoldDB" id="A0A8E4EYQ5"/>
<dbReference type="GO" id="GO:0030288">
    <property type="term" value="C:outer membrane-bounded periplasmic space"/>
    <property type="evidence" value="ECO:0007669"/>
    <property type="project" value="UniProtKB-UniRule"/>
</dbReference>
<keyword evidence="1" id="KW-0732">Signal</keyword>
<dbReference type="GO" id="GO:0070206">
    <property type="term" value="P:protein trimerization"/>
    <property type="evidence" value="ECO:0007669"/>
    <property type="project" value="InterPro"/>
</dbReference>
<dbReference type="InterPro" id="IPR034706">
    <property type="entry name" value="CpoB"/>
</dbReference>
<comment type="similarity">
    <text evidence="1">Belongs to the CpoB family.</text>
</comment>
<reference evidence="4" key="1">
    <citation type="submission" date="2020-10" db="EMBL/GenBank/DDBJ databases">
        <authorList>
            <person name="Szabo G."/>
        </authorList>
    </citation>
    <scope>NUCLEOTIDE SEQUENCE</scope>
    <source>
        <strain evidence="4">PROFFT</strain>
    </source>
</reference>
<accession>A0A8E4EYQ5</accession>
<dbReference type="RefSeq" id="WP_216782138.1">
    <property type="nucleotide sequence ID" value="NZ_LR890047.1"/>
</dbReference>
<evidence type="ECO:0000256" key="2">
    <source>
        <dbReference type="PROSITE-ProRule" id="PRU00339"/>
    </source>
</evidence>
<gene>
    <name evidence="4" type="primary">ybgF</name>
    <name evidence="1" type="synonym">cpoB</name>
    <name evidence="4" type="ORF">PROFFT_A_03240</name>
</gene>
<feature type="repeat" description="TPR" evidence="2">
    <location>
        <begin position="213"/>
        <end position="246"/>
    </location>
</feature>
<feature type="signal peptide" evidence="1">
    <location>
        <begin position="1"/>
        <end position="26"/>
    </location>
</feature>
<dbReference type="NCBIfam" id="TIGR02795">
    <property type="entry name" value="tol_pal_ybgF"/>
    <property type="match status" value="1"/>
</dbReference>
<keyword evidence="1" id="KW-0131">Cell cycle</keyword>
<evidence type="ECO:0000256" key="1">
    <source>
        <dbReference type="HAMAP-Rule" id="MF_02066"/>
    </source>
</evidence>
<evidence type="ECO:0000259" key="3">
    <source>
        <dbReference type="Pfam" id="PF16331"/>
    </source>
</evidence>
<dbReference type="PROSITE" id="PS50005">
    <property type="entry name" value="TPR"/>
    <property type="match status" value="1"/>
</dbReference>
<name>A0A8E4EYQ5_9ENTR</name>
<dbReference type="Pfam" id="PF16331">
    <property type="entry name" value="TolA_bind_tri"/>
    <property type="match status" value="1"/>
</dbReference>
<organism evidence="4 5">
    <name type="scientific">Candidatus Profftia tarda</name>
    <dbReference type="NCBI Taxonomy" id="1177216"/>
    <lineage>
        <taxon>Bacteria</taxon>
        <taxon>Pseudomonadati</taxon>
        <taxon>Pseudomonadota</taxon>
        <taxon>Gammaproteobacteria</taxon>
        <taxon>Enterobacterales</taxon>
        <taxon>Enterobacteriaceae</taxon>
        <taxon>Candidatus Profftia</taxon>
    </lineage>
</organism>
<dbReference type="EMBL" id="LR890047">
    <property type="protein sequence ID" value="CAD6509945.1"/>
    <property type="molecule type" value="Genomic_DNA"/>
</dbReference>
<comment type="function">
    <text evidence="1">Mediates coordination of peptidoglycan synthesis and outer membrane constriction during cell division.</text>
</comment>
<feature type="domain" description="YbgF trimerisation" evidence="3">
    <location>
        <begin position="35"/>
        <end position="99"/>
    </location>
</feature>
<evidence type="ECO:0000313" key="5">
    <source>
        <dbReference type="Proteomes" id="UP000683585"/>
    </source>
</evidence>
<keyword evidence="5" id="KW-1185">Reference proteome</keyword>
<keyword evidence="1" id="KW-0132">Cell division</keyword>
<sequence length="259" mass="29627" precursor="true">MSSQLRLHLLILLLCSAITVEGAAIAQAPISSYSSIDQRIASLEYTTNAQGQFFSQLQKQVSDNQHDIDLLRGQIQENKHKLNQVLERQQYTYSHLERYCNLQKKIADNNSNSSSIPNDNHKFFRSLSSAKKSYDDDIKIAYNDAIDLVMVQEKKDQAIASLLNFVKKYPNSAYQPNANYWIGQLFYNKGKKEQSAYYFALVVKNYPKSLKAPQAMYKIGIIMQETGKSDKAYAVYNKLIKQYPQSDSAKQAEKRIARL</sequence>
<dbReference type="InterPro" id="IPR014162">
    <property type="entry name" value="CpoB_C"/>
</dbReference>
<dbReference type="GO" id="GO:0043093">
    <property type="term" value="P:FtsZ-dependent cytokinesis"/>
    <property type="evidence" value="ECO:0007669"/>
    <property type="project" value="UniProtKB-UniRule"/>
</dbReference>